<dbReference type="Pfam" id="PF12172">
    <property type="entry name" value="zf-ChsH2"/>
    <property type="match status" value="1"/>
</dbReference>
<organism evidence="3 4">
    <name type="scientific">Frankia nepalensis</name>
    <dbReference type="NCBI Taxonomy" id="1836974"/>
    <lineage>
        <taxon>Bacteria</taxon>
        <taxon>Bacillati</taxon>
        <taxon>Actinomycetota</taxon>
        <taxon>Actinomycetes</taxon>
        <taxon>Frankiales</taxon>
        <taxon>Frankiaceae</taxon>
        <taxon>Frankia</taxon>
    </lineage>
</organism>
<protein>
    <submittedName>
        <fullName evidence="3">OB-fold domain-containing protein</fullName>
    </submittedName>
</protein>
<feature type="domain" description="ChsH2 rubredoxin-like zinc ribbon" evidence="2">
    <location>
        <begin position="17"/>
        <end position="49"/>
    </location>
</feature>
<evidence type="ECO:0000313" key="3">
    <source>
        <dbReference type="EMBL" id="MBL7627314.1"/>
    </source>
</evidence>
<sequence>MPRVIRPVPDLDDAFFWEAARDGRLVTRACAGCGRIAHPPSPMCPACGSVDWTERELSGRGTIHSWIVSRHPSQPDDAPRIVILVDLEEGIRLVSNLREVDAADVSNEMPVEVFFDEVDGFRLPQFRPAAAQEVSV</sequence>
<gene>
    <name evidence="3" type="ORF">I7412_09070</name>
</gene>
<dbReference type="InterPro" id="IPR052513">
    <property type="entry name" value="Thioester_dehydratase-like"/>
</dbReference>
<dbReference type="SUPFAM" id="SSF50249">
    <property type="entry name" value="Nucleic acid-binding proteins"/>
    <property type="match status" value="1"/>
</dbReference>
<dbReference type="PANTHER" id="PTHR34075:SF5">
    <property type="entry name" value="BLR3430 PROTEIN"/>
    <property type="match status" value="1"/>
</dbReference>
<name>A0A937UKZ3_9ACTN</name>
<evidence type="ECO:0000259" key="2">
    <source>
        <dbReference type="Pfam" id="PF12172"/>
    </source>
</evidence>
<dbReference type="PANTHER" id="PTHR34075">
    <property type="entry name" value="BLR3430 PROTEIN"/>
    <property type="match status" value="1"/>
</dbReference>
<dbReference type="InterPro" id="IPR012340">
    <property type="entry name" value="NA-bd_OB-fold"/>
</dbReference>
<keyword evidence="4" id="KW-1185">Reference proteome</keyword>
<dbReference type="AlphaFoldDB" id="A0A937UKZ3"/>
<dbReference type="Proteomes" id="UP000604475">
    <property type="component" value="Unassembled WGS sequence"/>
</dbReference>
<evidence type="ECO:0000259" key="1">
    <source>
        <dbReference type="Pfam" id="PF01796"/>
    </source>
</evidence>
<proteinExistence type="predicted"/>
<reference evidence="3" key="1">
    <citation type="submission" date="2020-12" db="EMBL/GenBank/DDBJ databases">
        <title>Genomic characterization of non-nitrogen-fixing Frankia strains.</title>
        <authorList>
            <person name="Carlos-Shanley C."/>
            <person name="Guerra T."/>
            <person name="Hahn D."/>
        </authorList>
    </citation>
    <scope>NUCLEOTIDE SEQUENCE</scope>
    <source>
        <strain evidence="3">CN6</strain>
    </source>
</reference>
<dbReference type="RefSeq" id="WP_203003085.1">
    <property type="nucleotide sequence ID" value="NZ_JADWYU010000097.1"/>
</dbReference>
<dbReference type="EMBL" id="JAEACQ010000159">
    <property type="protein sequence ID" value="MBL7627314.1"/>
    <property type="molecule type" value="Genomic_DNA"/>
</dbReference>
<dbReference type="Pfam" id="PF01796">
    <property type="entry name" value="OB_ChsH2_C"/>
    <property type="match status" value="1"/>
</dbReference>
<evidence type="ECO:0000313" key="4">
    <source>
        <dbReference type="Proteomes" id="UP000604475"/>
    </source>
</evidence>
<dbReference type="InterPro" id="IPR022002">
    <property type="entry name" value="ChsH2_Znr"/>
</dbReference>
<accession>A0A937UKZ3</accession>
<dbReference type="Gene3D" id="6.10.30.10">
    <property type="match status" value="1"/>
</dbReference>
<feature type="domain" description="ChsH2 C-terminal OB-fold" evidence="1">
    <location>
        <begin position="54"/>
        <end position="115"/>
    </location>
</feature>
<comment type="caution">
    <text evidence="3">The sequence shown here is derived from an EMBL/GenBank/DDBJ whole genome shotgun (WGS) entry which is preliminary data.</text>
</comment>
<dbReference type="InterPro" id="IPR002878">
    <property type="entry name" value="ChsH2_C"/>
</dbReference>